<feature type="region of interest" description="Disordered" evidence="1">
    <location>
        <begin position="226"/>
        <end position="270"/>
    </location>
</feature>
<evidence type="ECO:0000313" key="3">
    <source>
        <dbReference type="Proteomes" id="UP000735302"/>
    </source>
</evidence>
<keyword evidence="3" id="KW-1185">Reference proteome</keyword>
<organism evidence="2 3">
    <name type="scientific">Plakobranchus ocellatus</name>
    <dbReference type="NCBI Taxonomy" id="259542"/>
    <lineage>
        <taxon>Eukaryota</taxon>
        <taxon>Metazoa</taxon>
        <taxon>Spiralia</taxon>
        <taxon>Lophotrochozoa</taxon>
        <taxon>Mollusca</taxon>
        <taxon>Gastropoda</taxon>
        <taxon>Heterobranchia</taxon>
        <taxon>Euthyneura</taxon>
        <taxon>Panpulmonata</taxon>
        <taxon>Sacoglossa</taxon>
        <taxon>Placobranchoidea</taxon>
        <taxon>Plakobranchidae</taxon>
        <taxon>Plakobranchus</taxon>
    </lineage>
</organism>
<reference evidence="2 3" key="1">
    <citation type="journal article" date="2021" name="Elife">
        <title>Chloroplast acquisition without the gene transfer in kleptoplastic sea slugs, Plakobranchus ocellatus.</title>
        <authorList>
            <person name="Maeda T."/>
            <person name="Takahashi S."/>
            <person name="Yoshida T."/>
            <person name="Shimamura S."/>
            <person name="Takaki Y."/>
            <person name="Nagai Y."/>
            <person name="Toyoda A."/>
            <person name="Suzuki Y."/>
            <person name="Arimoto A."/>
            <person name="Ishii H."/>
            <person name="Satoh N."/>
            <person name="Nishiyama T."/>
            <person name="Hasebe M."/>
            <person name="Maruyama T."/>
            <person name="Minagawa J."/>
            <person name="Obokata J."/>
            <person name="Shigenobu S."/>
        </authorList>
    </citation>
    <scope>NUCLEOTIDE SEQUENCE [LARGE SCALE GENOMIC DNA]</scope>
</reference>
<accession>A0AAV3XVA5</accession>
<evidence type="ECO:0000313" key="2">
    <source>
        <dbReference type="EMBL" id="GFN74217.1"/>
    </source>
</evidence>
<sequence>MILAESDFEYSKFYDDHEMTITVTGPRAVAATWEDIQAAVTIYRLEEPTKWFLRANEELASKLNKKTTTSTSRKFAVSFIRRQEEKKNFRVLWVPPRLKLEAVKKILKQHLGDNIELSRPAEVKDGSRIDVSIPMSNVEIPHYIPVKTNDGKSIQESLWFVSVFNRRQQCHYCEDETHWPSRCPNREKRENKIEKVLGRRKNQEVTVRRETDELIKNLHKKLQEERTMTYAQTVEKKKEKTSTETFKKPGHTVKPVEKKNERSQNYSKNK</sequence>
<evidence type="ECO:0000256" key="1">
    <source>
        <dbReference type="SAM" id="MobiDB-lite"/>
    </source>
</evidence>
<dbReference type="Proteomes" id="UP000735302">
    <property type="component" value="Unassembled WGS sequence"/>
</dbReference>
<comment type="caution">
    <text evidence="2">The sequence shown here is derived from an EMBL/GenBank/DDBJ whole genome shotgun (WGS) entry which is preliminary data.</text>
</comment>
<dbReference type="EMBL" id="BLXT01000055">
    <property type="protein sequence ID" value="GFN74217.1"/>
    <property type="molecule type" value="Genomic_DNA"/>
</dbReference>
<protein>
    <submittedName>
        <fullName evidence="2">Histone-lysine N-methyltransferase SETMAR-like protein</fullName>
    </submittedName>
</protein>
<name>A0AAV3XVA5_9GAST</name>
<proteinExistence type="predicted"/>
<dbReference type="AlphaFoldDB" id="A0AAV3XVA5"/>
<gene>
    <name evidence="2" type="ORF">PoB_000072300</name>
</gene>
<feature type="compositionally biased region" description="Basic and acidic residues" evidence="1">
    <location>
        <begin position="234"/>
        <end position="247"/>
    </location>
</feature>